<reference evidence="2 3" key="1">
    <citation type="journal article" date="2017" name="Int. J. Parasitol.">
        <title>The genome of the protozoan parasite Cystoisospora suis and a reverse vaccinology approach to identify vaccine candidates.</title>
        <authorList>
            <person name="Palmieri N."/>
            <person name="Shrestha A."/>
            <person name="Ruttkowski B."/>
            <person name="Beck T."/>
            <person name="Vogl C."/>
            <person name="Tomley F."/>
            <person name="Blake D.P."/>
            <person name="Joachim A."/>
        </authorList>
    </citation>
    <scope>NUCLEOTIDE SEQUENCE [LARGE SCALE GENOMIC DNA]</scope>
    <source>
        <strain evidence="2 3">Wien I</strain>
    </source>
</reference>
<feature type="transmembrane region" description="Helical" evidence="1">
    <location>
        <begin position="190"/>
        <end position="210"/>
    </location>
</feature>
<proteinExistence type="predicted"/>
<dbReference type="InterPro" id="IPR056322">
    <property type="entry name" value="Microp_apicomplexa_21"/>
</dbReference>
<keyword evidence="1 2" id="KW-0812">Transmembrane</keyword>
<dbReference type="Proteomes" id="UP000221165">
    <property type="component" value="Unassembled WGS sequence"/>
</dbReference>
<keyword evidence="3" id="KW-1185">Reference proteome</keyword>
<organism evidence="2 3">
    <name type="scientific">Cystoisospora suis</name>
    <dbReference type="NCBI Taxonomy" id="483139"/>
    <lineage>
        <taxon>Eukaryota</taxon>
        <taxon>Sar</taxon>
        <taxon>Alveolata</taxon>
        <taxon>Apicomplexa</taxon>
        <taxon>Conoidasida</taxon>
        <taxon>Coccidia</taxon>
        <taxon>Eucoccidiorida</taxon>
        <taxon>Eimeriorina</taxon>
        <taxon>Sarcocystidae</taxon>
        <taxon>Cystoisospora</taxon>
    </lineage>
</organism>
<keyword evidence="1" id="KW-1133">Transmembrane helix</keyword>
<name>A0A2C6KES7_9APIC</name>
<comment type="caution">
    <text evidence="2">The sequence shown here is derived from an EMBL/GenBank/DDBJ whole genome shotgun (WGS) entry which is preliminary data.</text>
</comment>
<gene>
    <name evidence="2" type="ORF">CSUI_010558</name>
</gene>
<dbReference type="GeneID" id="94433872"/>
<evidence type="ECO:0000313" key="2">
    <source>
        <dbReference type="EMBL" id="PHJ15629.1"/>
    </source>
</evidence>
<dbReference type="Pfam" id="PF23535">
    <property type="entry name" value="Microp_apicomplexa_21"/>
    <property type="match status" value="1"/>
</dbReference>
<accession>A0A2C6KES7</accession>
<keyword evidence="1" id="KW-0472">Membrane</keyword>
<dbReference type="RefSeq" id="XP_067917361.1">
    <property type="nucleotide sequence ID" value="XM_068070661.1"/>
</dbReference>
<dbReference type="EMBL" id="MIGC01007741">
    <property type="protein sequence ID" value="PHJ15629.1"/>
    <property type="molecule type" value="Genomic_DNA"/>
</dbReference>
<dbReference type="VEuPathDB" id="ToxoDB:CSUI_010558"/>
<sequence length="258" mass="28485">MSSFFSFRVSSASRKDFSFFCNVSKSRAGGRREYSGEVCLRNSEASSSRESSDCLFSHRPSFSFLSFSFPHTFSSSSLSFAPSSVSSPPYSNMLSSRFLNRCFFQRAITNDSSSFSSFLKSSSSLSFSSSSSSLPSPSVSSSPIVSTPSSSSSSFSGVHTPYPYLSPPRYSFFFSGYSTPQSPQKKARGISITFVAVVFLMPTICVYFGSSPSLLNWWMRSYRLVEYFPQADPRIIPAIFHGKTPPAKSEDSDIHTNR</sequence>
<evidence type="ECO:0000256" key="1">
    <source>
        <dbReference type="SAM" id="Phobius"/>
    </source>
</evidence>
<dbReference type="OrthoDB" id="332880at2759"/>
<dbReference type="AlphaFoldDB" id="A0A2C6KES7"/>
<evidence type="ECO:0000313" key="3">
    <source>
        <dbReference type="Proteomes" id="UP000221165"/>
    </source>
</evidence>
<protein>
    <submittedName>
        <fullName evidence="2">Transmembrane protein</fullName>
    </submittedName>
</protein>